<feature type="compositionally biased region" description="Polar residues" evidence="1">
    <location>
        <begin position="495"/>
        <end position="508"/>
    </location>
</feature>
<sequence length="746" mass="84732">MASNTSNITEEVRKTVQQEISRVFSCLRGPSGLNFGSAGLSASSNKSNDTLTFKEFYAKREESRRGDFKPARKRLRPDKKSSKKATPKDVEVKVALAYRNDMIKRSRGKGLLEQHRAKEFTCQDDQYLRLKIRRQTVWKDTKFKFGRILDNLKMPLRVQFIGEPAVDQAIGLMQGFKGPQCFQKTVLDYILSGSLENIDPSIEEIPNSTVRESLSALSNVTDEEEFKNKATFDCDYRFDAGYNKPFVYLEDKKDFIKSIALHYVLLNSVTEVNQYMEGLKTCCMLGLVQAYPEKFRTVFEMAYVTPSKSPKRVNYFPHFPHYFLRPNKGQPRVTFGEFSKAMNTRNCEWLLRPAVRLSELAQCVNENIDIITNMDILRNIVKDIKKLSMQTLKPGTGTGHKDQVDYSSSLANGNLHRRPSMTARIEAPITKQVGVSERRLLTKRSKTHRRKLGSQAKPNEETTLPSPNSASSITQEVQDGTASGANLIVHGGETNEANETPSNPTPQNRAKGEVKKAWTAEDESNFLISSFVDDPQVIHSFHTCRSRRCISLRPTEMRRLATGAADRFQHQWIMDEKLSLSTATDVNWLIYVEGQGMFCLLCRKHGTSNPQNKSKKYSLDPAVRFKRAALEDHAQSQQHKAAVEAELLSRVSSFEVAIKEIQSSKDEVYYKTFLAMYWLAKEEMPNKKFTSLLSVLEQLGLDNIKYFQHRSAGSVREMFLLIGSVLKEQLTTNLSLANCFGILSDE</sequence>
<accession>A7T129</accession>
<dbReference type="InterPro" id="IPR035983">
    <property type="entry name" value="Hect_E3_ubiquitin_ligase"/>
</dbReference>
<evidence type="ECO:0000313" key="3">
    <source>
        <dbReference type="EMBL" id="EDO30340.1"/>
    </source>
</evidence>
<feature type="compositionally biased region" description="Basic residues" evidence="1">
    <location>
        <begin position="71"/>
        <end position="85"/>
    </location>
</feature>
<reference evidence="3 4" key="1">
    <citation type="journal article" date="2007" name="Science">
        <title>Sea anemone genome reveals ancestral eumetazoan gene repertoire and genomic organization.</title>
        <authorList>
            <person name="Putnam N.H."/>
            <person name="Srivastava M."/>
            <person name="Hellsten U."/>
            <person name="Dirks B."/>
            <person name="Chapman J."/>
            <person name="Salamov A."/>
            <person name="Terry A."/>
            <person name="Shapiro H."/>
            <person name="Lindquist E."/>
            <person name="Kapitonov V.V."/>
            <person name="Jurka J."/>
            <person name="Genikhovich G."/>
            <person name="Grigoriev I.V."/>
            <person name="Lucas S.M."/>
            <person name="Steele R.E."/>
            <person name="Finnerty J.R."/>
            <person name="Technau U."/>
            <person name="Martindale M.Q."/>
            <person name="Rokhsar D.S."/>
        </authorList>
    </citation>
    <scope>NUCLEOTIDE SEQUENCE [LARGE SCALE GENOMIC DNA]</scope>
    <source>
        <strain evidence="4">CH2 X CH6</strain>
    </source>
</reference>
<dbReference type="Gene3D" id="3.90.1750.10">
    <property type="entry name" value="Hect, E3 ligase catalytic domains"/>
    <property type="match status" value="1"/>
</dbReference>
<evidence type="ECO:0000313" key="4">
    <source>
        <dbReference type="Proteomes" id="UP000001593"/>
    </source>
</evidence>
<dbReference type="STRING" id="45351.A7T129"/>
<dbReference type="AlphaFoldDB" id="A7T129"/>
<proteinExistence type="predicted"/>
<dbReference type="HOGENOM" id="CLU_372845_0_0_1"/>
<gene>
    <name evidence="3" type="ORF">NEMVEDRAFT_v1g220711</name>
</gene>
<dbReference type="PANTHER" id="PTHR46880:SF5">
    <property type="entry name" value="DUF4371 DOMAIN-CONTAINING PROTEIN"/>
    <property type="match status" value="1"/>
</dbReference>
<dbReference type="EMBL" id="DS470071">
    <property type="protein sequence ID" value="EDO30340.1"/>
    <property type="molecule type" value="Genomic_DNA"/>
</dbReference>
<feature type="region of interest" description="Disordered" evidence="1">
    <location>
        <begin position="392"/>
        <end position="478"/>
    </location>
</feature>
<protein>
    <recommendedName>
        <fullName evidence="2">C17orf113 probable zinc finger domain-containing protein</fullName>
    </recommendedName>
</protein>
<dbReference type="InParanoid" id="A7T129"/>
<feature type="non-terminal residue" evidence="3">
    <location>
        <position position="746"/>
    </location>
</feature>
<dbReference type="eggNOG" id="ENOG502SQ0B">
    <property type="taxonomic scope" value="Eukaryota"/>
</dbReference>
<feature type="region of interest" description="Disordered" evidence="1">
    <location>
        <begin position="64"/>
        <end position="88"/>
    </location>
</feature>
<name>A7T129_NEMVE</name>
<dbReference type="Proteomes" id="UP000001593">
    <property type="component" value="Unassembled WGS sequence"/>
</dbReference>
<evidence type="ECO:0000259" key="2">
    <source>
        <dbReference type="Pfam" id="PF25431"/>
    </source>
</evidence>
<dbReference type="InterPro" id="IPR057456">
    <property type="entry name" value="Znf_C17orf113"/>
</dbReference>
<feature type="domain" description="C17orf113 probable zinc finger" evidence="2">
    <location>
        <begin position="587"/>
        <end position="647"/>
    </location>
</feature>
<dbReference type="Pfam" id="PF25431">
    <property type="entry name" value="zf-C17orf113"/>
    <property type="match status" value="1"/>
</dbReference>
<dbReference type="GO" id="GO:0004842">
    <property type="term" value="F:ubiquitin-protein transferase activity"/>
    <property type="evidence" value="ECO:0007669"/>
    <property type="project" value="InterPro"/>
</dbReference>
<feature type="compositionally biased region" description="Polar residues" evidence="1">
    <location>
        <begin position="461"/>
        <end position="478"/>
    </location>
</feature>
<dbReference type="SUPFAM" id="SSF56204">
    <property type="entry name" value="Hect, E3 ligase catalytic domain"/>
    <property type="match status" value="1"/>
</dbReference>
<keyword evidence="4" id="KW-1185">Reference proteome</keyword>
<feature type="compositionally biased region" description="Basic residues" evidence="1">
    <location>
        <begin position="441"/>
        <end position="452"/>
    </location>
</feature>
<evidence type="ECO:0000256" key="1">
    <source>
        <dbReference type="SAM" id="MobiDB-lite"/>
    </source>
</evidence>
<dbReference type="GO" id="GO:0005634">
    <property type="term" value="C:nucleus"/>
    <property type="evidence" value="ECO:0000318"/>
    <property type="project" value="GO_Central"/>
</dbReference>
<dbReference type="PANTHER" id="PTHR46880">
    <property type="entry name" value="RAS-ASSOCIATING DOMAIN-CONTAINING PROTEIN"/>
    <property type="match status" value="1"/>
</dbReference>
<organism evidence="3 4">
    <name type="scientific">Nematostella vectensis</name>
    <name type="common">Starlet sea anemone</name>
    <dbReference type="NCBI Taxonomy" id="45351"/>
    <lineage>
        <taxon>Eukaryota</taxon>
        <taxon>Metazoa</taxon>
        <taxon>Cnidaria</taxon>
        <taxon>Anthozoa</taxon>
        <taxon>Hexacorallia</taxon>
        <taxon>Actiniaria</taxon>
        <taxon>Edwardsiidae</taxon>
        <taxon>Nematostella</taxon>
    </lineage>
</organism>
<feature type="region of interest" description="Disordered" evidence="1">
    <location>
        <begin position="493"/>
        <end position="514"/>
    </location>
</feature>